<dbReference type="Proteomes" id="UP000191933">
    <property type="component" value="Unassembled WGS sequence"/>
</dbReference>
<evidence type="ECO:0000313" key="2">
    <source>
        <dbReference type="Proteomes" id="UP000191933"/>
    </source>
</evidence>
<reference evidence="1 2" key="1">
    <citation type="submission" date="2016-01" db="EMBL/GenBank/DDBJ databases">
        <authorList>
            <person name="Regsiter A."/>
            <person name="william w."/>
        </authorList>
    </citation>
    <scope>NUCLEOTIDE SEQUENCE [LARGE SCALE GENOMIC DNA]</scope>
    <source>
        <strain evidence="1 2">CFBP 5494</strain>
    </source>
</reference>
<organism evidence="1 2">
    <name type="scientific">Agrobacterium genomosp. 2 str. CFBP 5494</name>
    <dbReference type="NCBI Taxonomy" id="1183436"/>
    <lineage>
        <taxon>Bacteria</taxon>
        <taxon>Pseudomonadati</taxon>
        <taxon>Pseudomonadota</taxon>
        <taxon>Alphaproteobacteria</taxon>
        <taxon>Hyphomicrobiales</taxon>
        <taxon>Rhizobiaceae</taxon>
        <taxon>Rhizobium/Agrobacterium group</taxon>
        <taxon>Agrobacterium</taxon>
        <taxon>Agrobacterium tumefaciens complex</taxon>
    </lineage>
</organism>
<dbReference type="AlphaFoldDB" id="A0A9W5B707"/>
<sequence>MLRCGQSSSLPFKRQPQLEQPRQIIRIGNTTDLQTNFRSTNRRQYKRSDTMTGLDQAFTPKLCNCFTDNGSTHAECPGKAQLRRKFASRLQLSSFDLLSYLISYLLRQVVSALNGLKHVWIVLPFGTTQVAVRLLPSFVAKTMVRGILFVPDLLVWLASVPAGVTATLAQRVSRKW</sequence>
<proteinExistence type="predicted"/>
<evidence type="ECO:0000313" key="1">
    <source>
        <dbReference type="EMBL" id="CUX02616.1"/>
    </source>
</evidence>
<dbReference type="EMBL" id="FBVY01000044">
    <property type="protein sequence ID" value="CUX02616.1"/>
    <property type="molecule type" value="Genomic_DNA"/>
</dbReference>
<protein>
    <submittedName>
        <fullName evidence="1">Uncharacterized protein</fullName>
    </submittedName>
</protein>
<comment type="caution">
    <text evidence="1">The sequence shown here is derived from an EMBL/GenBank/DDBJ whole genome shotgun (WGS) entry which is preliminary data.</text>
</comment>
<keyword evidence="2" id="KW-1185">Reference proteome</keyword>
<accession>A0A9W5B707</accession>
<name>A0A9W5B707_9HYPH</name>
<gene>
    <name evidence="1" type="ORF">AGR2A_pa60081</name>
</gene>